<evidence type="ECO:0000256" key="1">
    <source>
        <dbReference type="SAM" id="MobiDB-lite"/>
    </source>
</evidence>
<evidence type="ECO:0008006" key="5">
    <source>
        <dbReference type="Google" id="ProtNLM"/>
    </source>
</evidence>
<dbReference type="EMBL" id="JAIRAU010000028">
    <property type="protein sequence ID" value="MBZ5711985.1"/>
    <property type="molecule type" value="Genomic_DNA"/>
</dbReference>
<organism evidence="3 4">
    <name type="scientific">Nannocystis pusilla</name>
    <dbReference type="NCBI Taxonomy" id="889268"/>
    <lineage>
        <taxon>Bacteria</taxon>
        <taxon>Pseudomonadati</taxon>
        <taxon>Myxococcota</taxon>
        <taxon>Polyangia</taxon>
        <taxon>Nannocystales</taxon>
        <taxon>Nannocystaceae</taxon>
        <taxon>Nannocystis</taxon>
    </lineage>
</organism>
<feature type="chain" id="PRO_5045560936" description="Cytochrome c domain-containing protein" evidence="2">
    <location>
        <begin position="23"/>
        <end position="228"/>
    </location>
</feature>
<accession>A0ABS7TV16</accession>
<sequence>MNTSLRLIFTCSLFALPLAACGDDGGATETNANTQGSTDDNTTSATETDATTTTGTATETTATEPTTTAEPTATAPTTEEPGTTTDEPGTTTTTTGPSTATEPETTVEPETSTTTTTGQGLSWETDVFPQVIEGNCGCHAQGSGGLTMTNAQDSYANIVGVASSQAAGFDRIEPGDPAASYLLAKIEGVAGEAPFNGSNGSQMPKGGPPLSADTIALLEQWITEGAAP</sequence>
<reference evidence="3" key="1">
    <citation type="submission" date="2021-08" db="EMBL/GenBank/DDBJ databases">
        <authorList>
            <person name="Stevens D.C."/>
        </authorList>
    </citation>
    <scope>NUCLEOTIDE SEQUENCE</scope>
    <source>
        <strain evidence="3">DSM 53165</strain>
    </source>
</reference>
<evidence type="ECO:0000313" key="4">
    <source>
        <dbReference type="Proteomes" id="UP001139031"/>
    </source>
</evidence>
<dbReference type="RefSeq" id="WP_224193747.1">
    <property type="nucleotide sequence ID" value="NZ_JAIRAU010000028.1"/>
</dbReference>
<feature type="compositionally biased region" description="Low complexity" evidence="1">
    <location>
        <begin position="42"/>
        <end position="117"/>
    </location>
</feature>
<name>A0ABS7TV16_9BACT</name>
<keyword evidence="4" id="KW-1185">Reference proteome</keyword>
<protein>
    <recommendedName>
        <fullName evidence="5">Cytochrome c domain-containing protein</fullName>
    </recommendedName>
</protein>
<gene>
    <name evidence="3" type="ORF">K7C98_22305</name>
</gene>
<proteinExistence type="predicted"/>
<evidence type="ECO:0000313" key="3">
    <source>
        <dbReference type="EMBL" id="MBZ5711985.1"/>
    </source>
</evidence>
<comment type="caution">
    <text evidence="3">The sequence shown here is derived from an EMBL/GenBank/DDBJ whole genome shotgun (WGS) entry which is preliminary data.</text>
</comment>
<feature type="compositionally biased region" description="Polar residues" evidence="1">
    <location>
        <begin position="30"/>
        <end position="41"/>
    </location>
</feature>
<feature type="signal peptide" evidence="2">
    <location>
        <begin position="1"/>
        <end position="22"/>
    </location>
</feature>
<dbReference type="Proteomes" id="UP001139031">
    <property type="component" value="Unassembled WGS sequence"/>
</dbReference>
<keyword evidence="2" id="KW-0732">Signal</keyword>
<evidence type="ECO:0000256" key="2">
    <source>
        <dbReference type="SAM" id="SignalP"/>
    </source>
</evidence>
<feature type="region of interest" description="Disordered" evidence="1">
    <location>
        <begin position="30"/>
        <end position="122"/>
    </location>
</feature>